<dbReference type="NCBIfam" id="NF011632">
    <property type="entry name" value="PRK15058.1"/>
    <property type="match status" value="1"/>
</dbReference>
<evidence type="ECO:0000256" key="3">
    <source>
        <dbReference type="ARBA" id="ARBA00022729"/>
    </source>
</evidence>
<keyword evidence="4" id="KW-0408">Iron</keyword>
<dbReference type="AlphaFoldDB" id="A0A0E1NV80"/>
<comment type="cofactor">
    <cofactor evidence="4">
        <name>heme b</name>
        <dbReference type="ChEBI" id="CHEBI:60344"/>
    </cofactor>
    <text evidence="4">Binds 1 heme b (iron(II)-protoporphyrin IX) group per molecule.</text>
</comment>
<keyword evidence="3 5" id="KW-0732">Signal</keyword>
<evidence type="ECO:0000313" key="7">
    <source>
        <dbReference type="Proteomes" id="UP000001971"/>
    </source>
</evidence>
<dbReference type="Gene3D" id="1.20.120.10">
    <property type="entry name" value="Cytochrome c/b562"/>
    <property type="match status" value="1"/>
</dbReference>
<dbReference type="SUPFAM" id="SSF47175">
    <property type="entry name" value="Cytochromes"/>
    <property type="match status" value="1"/>
</dbReference>
<accession>A0A0E1NV80</accession>
<evidence type="ECO:0000256" key="4">
    <source>
        <dbReference type="PIRSR" id="PIRSR000029-1"/>
    </source>
</evidence>
<keyword evidence="4" id="KW-0349">Heme</keyword>
<dbReference type="GeneID" id="57975118"/>
<reference evidence="6 7" key="1">
    <citation type="journal article" date="2006" name="J. Bacteriol.">
        <title>Complete genome sequence of Yersinia pestis strains Antiqua and Nepal516: evidence of gene reduction in an emerging pathogen.</title>
        <authorList>
            <person name="Chain P.S."/>
            <person name="Hu P."/>
            <person name="Malfatti S.A."/>
            <person name="Radnedge L."/>
            <person name="Larimer F."/>
            <person name="Vergez L.M."/>
            <person name="Worsham P."/>
            <person name="Chu M.C."/>
            <person name="Andersen G.L."/>
        </authorList>
    </citation>
    <scope>NUCLEOTIDE SEQUENCE [LARGE SCALE GENOMIC DNA]</scope>
    <source>
        <strain evidence="6 7">Antiqua</strain>
    </source>
</reference>
<dbReference type="InterPro" id="IPR009155">
    <property type="entry name" value="Cyt_b562"/>
</dbReference>
<proteinExistence type="inferred from homology"/>
<gene>
    <name evidence="6" type="ordered locus">YPA_3707</name>
</gene>
<dbReference type="InterPro" id="IPR010980">
    <property type="entry name" value="Cyt_c/b562"/>
</dbReference>
<dbReference type="HOGENOM" id="CLU_140814_1_1_6"/>
<dbReference type="SMR" id="A0A0E1NV80"/>
<dbReference type="RefSeq" id="WP_002210102.1">
    <property type="nucleotide sequence ID" value="NC_008150.1"/>
</dbReference>
<evidence type="ECO:0000256" key="5">
    <source>
        <dbReference type="SAM" id="SignalP"/>
    </source>
</evidence>
<protein>
    <submittedName>
        <fullName evidence="6">Putative cytochrome</fullName>
    </submittedName>
</protein>
<sequence length="128" mass="13897" precursor="true">MGKTLMALITAALLSTSSLVMAASVADDMETIAEHYGKVLKADSTAVIKQDLQAMRVAAVDAQKGIPTKLKSKVEDSPEMKDFRHGMDVLIGEIDGALALADQGKLDEAKQAAQDFKDTRNTYHKKYR</sequence>
<feature type="binding site" description="axial binding residue" evidence="4">
    <location>
        <position position="124"/>
    </location>
    <ligand>
        <name>heme b</name>
        <dbReference type="ChEBI" id="CHEBI:60344"/>
    </ligand>
    <ligandPart>
        <name>Fe</name>
        <dbReference type="ChEBI" id="CHEBI:18248"/>
    </ligandPart>
</feature>
<dbReference type="GO" id="GO:0022900">
    <property type="term" value="P:electron transport chain"/>
    <property type="evidence" value="ECO:0007669"/>
    <property type="project" value="InterPro"/>
</dbReference>
<dbReference type="GO" id="GO:0005506">
    <property type="term" value="F:iron ion binding"/>
    <property type="evidence" value="ECO:0007669"/>
    <property type="project" value="InterPro"/>
</dbReference>
<feature type="binding site" description="axial binding residue" evidence="4">
    <location>
        <position position="29"/>
    </location>
    <ligand>
        <name>heme b</name>
        <dbReference type="ChEBI" id="CHEBI:60344"/>
    </ligand>
    <ligandPart>
        <name>Fe</name>
        <dbReference type="ChEBI" id="CHEBI:18248"/>
    </ligandPart>
</feature>
<feature type="chain" id="PRO_5007399654" evidence="5">
    <location>
        <begin position="23"/>
        <end position="128"/>
    </location>
</feature>
<comment type="similarity">
    <text evidence="2">Belongs to the cytochrome b562 family.</text>
</comment>
<dbReference type="Pfam" id="PF07361">
    <property type="entry name" value="Cytochrom_B562"/>
    <property type="match status" value="1"/>
</dbReference>
<evidence type="ECO:0000256" key="1">
    <source>
        <dbReference type="ARBA" id="ARBA00002028"/>
    </source>
</evidence>
<evidence type="ECO:0000313" key="6">
    <source>
        <dbReference type="EMBL" id="ABG15669.1"/>
    </source>
</evidence>
<dbReference type="GO" id="GO:0042597">
    <property type="term" value="C:periplasmic space"/>
    <property type="evidence" value="ECO:0007669"/>
    <property type="project" value="InterPro"/>
</dbReference>
<dbReference type="GO" id="GO:0009055">
    <property type="term" value="F:electron transfer activity"/>
    <property type="evidence" value="ECO:0007669"/>
    <property type="project" value="InterPro"/>
</dbReference>
<dbReference type="PATRIC" id="fig|360102.15.peg.2806"/>
<organism evidence="6 7">
    <name type="scientific">Yersinia pestis bv. Antiqua (strain Antiqua)</name>
    <dbReference type="NCBI Taxonomy" id="360102"/>
    <lineage>
        <taxon>Bacteria</taxon>
        <taxon>Pseudomonadati</taxon>
        <taxon>Pseudomonadota</taxon>
        <taxon>Gammaproteobacteria</taxon>
        <taxon>Enterobacterales</taxon>
        <taxon>Yersiniaceae</taxon>
        <taxon>Yersinia</taxon>
    </lineage>
</organism>
<comment type="function">
    <text evidence="1">Electron-transport protein of unknown function.</text>
</comment>
<dbReference type="KEGG" id="ypa:YPA_3707"/>
<dbReference type="Proteomes" id="UP000001971">
    <property type="component" value="Chromosome"/>
</dbReference>
<feature type="signal peptide" evidence="5">
    <location>
        <begin position="1"/>
        <end position="22"/>
    </location>
</feature>
<keyword evidence="4" id="KW-0479">Metal-binding</keyword>
<dbReference type="EMBL" id="CP000308">
    <property type="protein sequence ID" value="ABG15669.1"/>
    <property type="molecule type" value="Genomic_DNA"/>
</dbReference>
<dbReference type="PIRSF" id="PIRSF000029">
    <property type="entry name" value="Cytochrome_b562"/>
    <property type="match status" value="1"/>
</dbReference>
<evidence type="ECO:0000256" key="2">
    <source>
        <dbReference type="ARBA" id="ARBA00005523"/>
    </source>
</evidence>
<dbReference type="GO" id="GO:0020037">
    <property type="term" value="F:heme binding"/>
    <property type="evidence" value="ECO:0007669"/>
    <property type="project" value="InterPro"/>
</dbReference>
<name>A0A0E1NV80_YERPA</name>